<feature type="compositionally biased region" description="Basic and acidic residues" evidence="1">
    <location>
        <begin position="127"/>
        <end position="146"/>
    </location>
</feature>
<evidence type="ECO:0000256" key="1">
    <source>
        <dbReference type="SAM" id="MobiDB-lite"/>
    </source>
</evidence>
<reference evidence="2 3" key="1">
    <citation type="submission" date="2023-01" db="EMBL/GenBank/DDBJ databases">
        <title>Analysis of 21 Apiospora genomes using comparative genomics revels a genus with tremendous synthesis potential of carbohydrate active enzymes and secondary metabolites.</title>
        <authorList>
            <person name="Sorensen T."/>
        </authorList>
    </citation>
    <scope>NUCLEOTIDE SEQUENCE [LARGE SCALE GENOMIC DNA]</scope>
    <source>
        <strain evidence="2 3">CBS 20057</strain>
    </source>
</reference>
<evidence type="ECO:0000313" key="3">
    <source>
        <dbReference type="Proteomes" id="UP001396898"/>
    </source>
</evidence>
<evidence type="ECO:0000313" key="2">
    <source>
        <dbReference type="EMBL" id="KAK8033686.1"/>
    </source>
</evidence>
<dbReference type="EMBL" id="JAQQWI010000006">
    <property type="protein sequence ID" value="KAK8033686.1"/>
    <property type="molecule type" value="Genomic_DNA"/>
</dbReference>
<proteinExistence type="predicted"/>
<feature type="region of interest" description="Disordered" evidence="1">
    <location>
        <begin position="165"/>
        <end position="193"/>
    </location>
</feature>
<name>A0ABR1SH76_9PEZI</name>
<organism evidence="2 3">
    <name type="scientific">Apiospora marii</name>
    <dbReference type="NCBI Taxonomy" id="335849"/>
    <lineage>
        <taxon>Eukaryota</taxon>
        <taxon>Fungi</taxon>
        <taxon>Dikarya</taxon>
        <taxon>Ascomycota</taxon>
        <taxon>Pezizomycotina</taxon>
        <taxon>Sordariomycetes</taxon>
        <taxon>Xylariomycetidae</taxon>
        <taxon>Amphisphaeriales</taxon>
        <taxon>Apiosporaceae</taxon>
        <taxon>Apiospora</taxon>
    </lineage>
</organism>
<keyword evidence="3" id="KW-1185">Reference proteome</keyword>
<protein>
    <submittedName>
        <fullName evidence="2">RNP domain protein</fullName>
    </submittedName>
</protein>
<feature type="region of interest" description="Disordered" evidence="1">
    <location>
        <begin position="94"/>
        <end position="147"/>
    </location>
</feature>
<feature type="compositionally biased region" description="Basic and acidic residues" evidence="1">
    <location>
        <begin position="182"/>
        <end position="193"/>
    </location>
</feature>
<dbReference type="Proteomes" id="UP001396898">
    <property type="component" value="Unassembled WGS sequence"/>
</dbReference>
<sequence length="193" mass="21369">MRQSVRPRATLALRPILRSSKKLTARGEARKGRGFGFVTLASEELQQKAVSGSLVTRPGSSPTGSSLHNHMGQLCSVDGGNGKQSACRWVLSFGPESSPQEENSKAGRTGVTPLRPSHTRRLPTVAMDRHDEHQEQSAARAEHFEEGADWMENYANLLHSQDPLGIADQHRNDQNFADQEIVDQRRDDQYIAD</sequence>
<comment type="caution">
    <text evidence="2">The sequence shown here is derived from an EMBL/GenBank/DDBJ whole genome shotgun (WGS) entry which is preliminary data.</text>
</comment>
<gene>
    <name evidence="2" type="ORF">PG991_003084</name>
</gene>
<accession>A0ABR1SH76</accession>